<organism evidence="1 2">
    <name type="scientific">Luteolibacter yonseiensis</name>
    <dbReference type="NCBI Taxonomy" id="1144680"/>
    <lineage>
        <taxon>Bacteria</taxon>
        <taxon>Pseudomonadati</taxon>
        <taxon>Verrucomicrobiota</taxon>
        <taxon>Verrucomicrobiia</taxon>
        <taxon>Verrucomicrobiales</taxon>
        <taxon>Verrucomicrobiaceae</taxon>
        <taxon>Luteolibacter</taxon>
    </lineage>
</organism>
<gene>
    <name evidence="1" type="ORF">JIN84_12270</name>
</gene>
<reference evidence="1" key="1">
    <citation type="submission" date="2021-01" db="EMBL/GenBank/DDBJ databases">
        <title>Modified the classification status of verrucomicrobia.</title>
        <authorList>
            <person name="Feng X."/>
        </authorList>
    </citation>
    <scope>NUCLEOTIDE SEQUENCE</scope>
    <source>
        <strain evidence="1">JCM 18052</strain>
    </source>
</reference>
<dbReference type="AlphaFoldDB" id="A0A934R0Z9"/>
<dbReference type="EMBL" id="JAENIK010000011">
    <property type="protein sequence ID" value="MBK1816393.1"/>
    <property type="molecule type" value="Genomic_DNA"/>
</dbReference>
<dbReference type="InterPro" id="IPR007833">
    <property type="entry name" value="Capsule_polysaccharide_synth"/>
</dbReference>
<dbReference type="GO" id="GO:0000271">
    <property type="term" value="P:polysaccharide biosynthetic process"/>
    <property type="evidence" value="ECO:0007669"/>
    <property type="project" value="InterPro"/>
</dbReference>
<accession>A0A934R0Z9</accession>
<proteinExistence type="predicted"/>
<sequence length="656" mass="72026">MVSKLGVGGSTVSAGWGYRPSGRSAVRAARKDGTPLLVMEDAFVRSGKPGKSTVYGLVADSKGIYYDASGNSDLVTALETGESVGWMDRARSRPDEVESLLAKFRETRASKYNWYPGDFRSDWLPGESGVMVVDQTKGDKSLECGAVAPSDFDRMVRDALDEHPTGVVYLRAHPDHRYRGKHSCFSPWVFEEPRVRLLPPDISPARCFEFCDEIYAATSLMGMEGLIHGRRVKTYGWNFYAGWGLTEDRCRGEVARRRGVVSLSRLFEAAYLQYCHYFDPDSGEPCGLERVLDHVALQHSISAEDAGSRVTVGWTPWQRALAAGFFSAPGTELMHADSTAGAVEMMKSLPGGKCLLWGGAPASESIQTPVVRVEDGFLRSSGLGATFHKPLSWVVDDEGIYFDPRTPSRLESILEKGSFTFSEMADARELLQFLREKRLTKYNVGAHGITWDGAMAQGRKVILVPGQVEADASIKAGSPDIKSNGELLRRVRQLEPEAYLIFKAHPDLVAGARHGKIIPDAAAGVADLIVTEGNVLDWLDICDVVHTMTSTVGFEAILRQVPVVTHGMPFYAGWGLTLDHLACGRRSRRLTVEELVCGALIRYPRYLNPLSGEFTTALQVAKLIAGGVANSEPPWYLQGLSILKHGWVKMARRGHP</sequence>
<evidence type="ECO:0000313" key="1">
    <source>
        <dbReference type="EMBL" id="MBK1816393.1"/>
    </source>
</evidence>
<dbReference type="RefSeq" id="WP_200351331.1">
    <property type="nucleotide sequence ID" value="NZ_BAABHZ010000006.1"/>
</dbReference>
<comment type="caution">
    <text evidence="1">The sequence shown here is derived from an EMBL/GenBank/DDBJ whole genome shotgun (WGS) entry which is preliminary data.</text>
</comment>
<keyword evidence="2" id="KW-1185">Reference proteome</keyword>
<dbReference type="Proteomes" id="UP000600139">
    <property type="component" value="Unassembled WGS sequence"/>
</dbReference>
<dbReference type="GO" id="GO:0015774">
    <property type="term" value="P:polysaccharide transport"/>
    <property type="evidence" value="ECO:0007669"/>
    <property type="project" value="InterPro"/>
</dbReference>
<evidence type="ECO:0000313" key="2">
    <source>
        <dbReference type="Proteomes" id="UP000600139"/>
    </source>
</evidence>
<name>A0A934R0Z9_9BACT</name>
<protein>
    <submittedName>
        <fullName evidence="1">Capsular polysaccharide biosynthesis protein</fullName>
    </submittedName>
</protein>
<dbReference type="Pfam" id="PF05159">
    <property type="entry name" value="Capsule_synth"/>
    <property type="match status" value="2"/>
</dbReference>
<dbReference type="CDD" id="cd16439">
    <property type="entry name" value="beta_Kdo_transferase_KpsC_2"/>
    <property type="match status" value="1"/>
</dbReference>